<name>A0A543FJY5_9MICO</name>
<reference evidence="2 3" key="1">
    <citation type="submission" date="2019-06" db="EMBL/GenBank/DDBJ databases">
        <title>Sequencing the genomes of 1000 actinobacteria strains.</title>
        <authorList>
            <person name="Klenk H.-P."/>
        </authorList>
    </citation>
    <scope>NUCLEOTIDE SEQUENCE [LARGE SCALE GENOMIC DNA]</scope>
    <source>
        <strain evidence="2 3">DSM 105492</strain>
    </source>
</reference>
<accession>A0A543FJY5</accession>
<sequence>MTQLECTGEGGPLRSTAGASSVTGTRPVAGAGVLR</sequence>
<evidence type="ECO:0000313" key="3">
    <source>
        <dbReference type="Proteomes" id="UP000320235"/>
    </source>
</evidence>
<keyword evidence="3" id="KW-1185">Reference proteome</keyword>
<protein>
    <submittedName>
        <fullName evidence="2">Uncharacterized protein</fullName>
    </submittedName>
</protein>
<feature type="region of interest" description="Disordered" evidence="1">
    <location>
        <begin position="1"/>
        <end position="35"/>
    </location>
</feature>
<dbReference type="EMBL" id="VFPE01000001">
    <property type="protein sequence ID" value="TQM34199.1"/>
    <property type="molecule type" value="Genomic_DNA"/>
</dbReference>
<organism evidence="2 3">
    <name type="scientific">Microbacterium kyungheense</name>
    <dbReference type="NCBI Taxonomy" id="1263636"/>
    <lineage>
        <taxon>Bacteria</taxon>
        <taxon>Bacillati</taxon>
        <taxon>Actinomycetota</taxon>
        <taxon>Actinomycetes</taxon>
        <taxon>Micrococcales</taxon>
        <taxon>Microbacteriaceae</taxon>
        <taxon>Microbacterium</taxon>
    </lineage>
</organism>
<comment type="caution">
    <text evidence="2">The sequence shown here is derived from an EMBL/GenBank/DDBJ whole genome shotgun (WGS) entry which is preliminary data.</text>
</comment>
<dbReference type="AlphaFoldDB" id="A0A543FJY5"/>
<proteinExistence type="predicted"/>
<evidence type="ECO:0000313" key="2">
    <source>
        <dbReference type="EMBL" id="TQM34199.1"/>
    </source>
</evidence>
<evidence type="ECO:0000256" key="1">
    <source>
        <dbReference type="SAM" id="MobiDB-lite"/>
    </source>
</evidence>
<dbReference type="Proteomes" id="UP000320235">
    <property type="component" value="Unassembled WGS sequence"/>
</dbReference>
<gene>
    <name evidence="2" type="ORF">FB391_0486</name>
</gene>